<evidence type="ECO:0000313" key="6">
    <source>
        <dbReference type="EMBL" id="AZF74532.1"/>
    </source>
</evidence>
<name>A0A0E3GVL3_SACSO</name>
<dbReference type="InterPro" id="IPR036390">
    <property type="entry name" value="WH_DNA-bd_sf"/>
</dbReference>
<evidence type="ECO:0000313" key="10">
    <source>
        <dbReference type="EMBL" id="AZF84958.1"/>
    </source>
</evidence>
<reference evidence="12" key="3">
    <citation type="submission" date="2016-04" db="EMBL/GenBank/DDBJ databases">
        <authorList>
            <person name="Evans L.H."/>
            <person name="Alamgir A."/>
            <person name="Owens N."/>
            <person name="Weber N.D."/>
            <person name="Virtaneva K."/>
            <person name="Barbian K."/>
            <person name="Babar A."/>
            <person name="Rosenke K."/>
        </authorList>
    </citation>
    <scope>NUCLEOTIDE SEQUENCE</scope>
    <source>
        <strain evidence="12">P1</strain>
    </source>
</reference>
<evidence type="ECO:0000313" key="4">
    <source>
        <dbReference type="EMBL" id="AZF69292.1"/>
    </source>
</evidence>
<dbReference type="OMA" id="MINGIWF"/>
<evidence type="ECO:0000313" key="8">
    <source>
        <dbReference type="EMBL" id="AZF79760.1"/>
    </source>
</evidence>
<dbReference type="PATRIC" id="fig|2287.6.peg.2950"/>
<dbReference type="Proteomes" id="UP000033057">
    <property type="component" value="Chromosome"/>
</dbReference>
<reference evidence="2" key="5">
    <citation type="submission" date="2018-10" db="EMBL/GenBank/DDBJ databases">
        <authorList>
            <person name="McCarthy S."/>
            <person name="Gradnigo J."/>
            <person name="Johnson T."/>
            <person name="Payne S."/>
            <person name="Lipzen A."/>
            <person name="Schackwitz W."/>
            <person name="Martin J."/>
            <person name="Moriyama E."/>
            <person name="Blum P."/>
        </authorList>
    </citation>
    <scope>NUCLEOTIDE SEQUENCE</scope>
    <source>
        <strain evidence="1">SARC-B</strain>
        <strain evidence="2">SARC-C</strain>
        <strain evidence="3">SULA</strain>
    </source>
</reference>
<evidence type="ECO:0000313" key="2">
    <source>
        <dbReference type="EMBL" id="AKA77521.1"/>
    </source>
</evidence>
<dbReference type="Proteomes" id="UP000033085">
    <property type="component" value="Chromosome"/>
</dbReference>
<dbReference type="SUPFAM" id="SSF46785">
    <property type="entry name" value="Winged helix' DNA-binding domain"/>
    <property type="match status" value="1"/>
</dbReference>
<evidence type="ECO:0000313" key="1">
    <source>
        <dbReference type="EMBL" id="AKA74825.1"/>
    </source>
</evidence>
<evidence type="ECO:0000313" key="9">
    <source>
        <dbReference type="EMBL" id="AZF82366.1"/>
    </source>
</evidence>
<evidence type="ECO:0000313" key="23">
    <source>
        <dbReference type="Proteomes" id="UP000282269"/>
    </source>
</evidence>
<dbReference type="EMBL" id="CP033239">
    <property type="protein sequence ID" value="AZF79760.1"/>
    <property type="molecule type" value="Genomic_DNA"/>
</dbReference>
<evidence type="ECO:0000313" key="5">
    <source>
        <dbReference type="EMBL" id="AZF71912.1"/>
    </source>
</evidence>
<dbReference type="Proteomes" id="UP000282269">
    <property type="component" value="Chromosome"/>
</dbReference>
<dbReference type="Gene3D" id="1.10.10.10">
    <property type="entry name" value="Winged helix-like DNA-binding domain superfamily/Winged helix DNA-binding domain"/>
    <property type="match status" value="1"/>
</dbReference>
<dbReference type="EMBL" id="CP011057">
    <property type="protein sequence ID" value="AKA80211.1"/>
    <property type="molecule type" value="Genomic_DNA"/>
</dbReference>
<evidence type="ECO:0000313" key="7">
    <source>
        <dbReference type="EMBL" id="AZF77155.1"/>
    </source>
</evidence>
<dbReference type="EMBL" id="CP033237">
    <property type="protein sequence ID" value="AZF74532.1"/>
    <property type="molecule type" value="Genomic_DNA"/>
</dbReference>
<dbReference type="Proteomes" id="UP000267993">
    <property type="component" value="Chromosome"/>
</dbReference>
<evidence type="ECO:0000313" key="21">
    <source>
        <dbReference type="Proteomes" id="UP000275843"/>
    </source>
</evidence>
<evidence type="ECO:0000313" key="18">
    <source>
        <dbReference type="Proteomes" id="UP000269431"/>
    </source>
</evidence>
<evidence type="ECO:0000313" key="15">
    <source>
        <dbReference type="Proteomes" id="UP000033106"/>
    </source>
</evidence>
<evidence type="ECO:0000313" key="24">
    <source>
        <dbReference type="Proteomes" id="UP000594632"/>
    </source>
</evidence>
<dbReference type="KEGG" id="ssoa:SULA_2760"/>
<reference evidence="16" key="2">
    <citation type="submission" date="2016-04" db="EMBL/GenBank/DDBJ databases">
        <authorList>
            <person name="Shah S.A."/>
            <person name="Garrett R.A."/>
        </authorList>
    </citation>
    <scope>NUCLEOTIDE SEQUENCE [LARGE SCALE GENOMIC DNA]</scope>
    <source>
        <strain evidence="16">ATCC 35091 / DSM 1616 / JCM 8930 / NBRC 15331 / P1</strain>
    </source>
</reference>
<dbReference type="KEGG" id="ssol:SULB_2761"/>
<dbReference type="EMBL" id="CP033241">
    <property type="protein sequence ID" value="AZF84958.1"/>
    <property type="molecule type" value="Genomic_DNA"/>
</dbReference>
<dbReference type="EMBL" id="CP050869">
    <property type="protein sequence ID" value="QPG49222.1"/>
    <property type="molecule type" value="Genomic_DNA"/>
</dbReference>
<evidence type="ECO:0000313" key="14">
    <source>
        <dbReference type="Proteomes" id="UP000033085"/>
    </source>
</evidence>
<gene>
    <name evidence="11" type="ORF">HFC64_04585</name>
    <name evidence="12" type="ORF">SSOP1_2061</name>
    <name evidence="3" type="ORF">SULA_2760</name>
    <name evidence="1" type="ORF">SULB_2761</name>
    <name evidence="2" type="ORF">SULC_2758</name>
    <name evidence="4" type="ORF">SULG_14060</name>
    <name evidence="5" type="ORF">SULH_14060</name>
    <name evidence="6" type="ORF">SULI_14060</name>
    <name evidence="7" type="ORF">SULM_14050</name>
    <name evidence="8" type="ORF">SULN_14040</name>
    <name evidence="9" type="ORF">SULO_14060</name>
    <name evidence="10" type="ORF">SULZ_14075</name>
</gene>
<dbReference type="EMBL" id="CP011056">
    <property type="protein sequence ID" value="AKA77521.1"/>
    <property type="molecule type" value="Genomic_DNA"/>
</dbReference>
<evidence type="ECO:0000313" key="11">
    <source>
        <dbReference type="EMBL" id="QPG49222.1"/>
    </source>
</evidence>
<evidence type="ECO:0000313" key="17">
    <source>
        <dbReference type="Proteomes" id="UP000267993"/>
    </source>
</evidence>
<dbReference type="RefSeq" id="WP_009992186.1">
    <property type="nucleotide sequence ID" value="NZ_CP011055.2"/>
</dbReference>
<protein>
    <submittedName>
        <fullName evidence="2">MarR family transcriptional regulator</fullName>
    </submittedName>
</protein>
<evidence type="ECO:0000313" key="20">
    <source>
        <dbReference type="Proteomes" id="UP000273443"/>
    </source>
</evidence>
<evidence type="ECO:0000313" key="16">
    <source>
        <dbReference type="Proteomes" id="UP000076770"/>
    </source>
</evidence>
<dbReference type="Proteomes" id="UP000278715">
    <property type="component" value="Chromosome"/>
</dbReference>
<dbReference type="Proteomes" id="UP000594632">
    <property type="component" value="Chromosome"/>
</dbReference>
<evidence type="ECO:0000313" key="12">
    <source>
        <dbReference type="EMBL" id="SAI85615.1"/>
    </source>
</evidence>
<dbReference type="EMBL" id="CP011055">
    <property type="protein sequence ID" value="AKA74825.1"/>
    <property type="molecule type" value="Genomic_DNA"/>
</dbReference>
<reference evidence="11 24" key="6">
    <citation type="journal article" date="2020" name="Nat. Commun.">
        <title>The structures of two archaeal type IV pili illuminate evolutionary relationships.</title>
        <authorList>
            <person name="Wang F."/>
            <person name="Baquero D.P."/>
            <person name="Su Z."/>
            <person name="Beltran L.C."/>
            <person name="Prangishvili D."/>
            <person name="Krupovic M."/>
            <person name="Egelman E.H."/>
        </authorList>
    </citation>
    <scope>NUCLEOTIDE SEQUENCE [LARGE SCALE GENOMIC DNA]</scope>
    <source>
        <strain evidence="11 24">POZ149</strain>
    </source>
</reference>
<evidence type="ECO:0000313" key="13">
    <source>
        <dbReference type="Proteomes" id="UP000033057"/>
    </source>
</evidence>
<dbReference type="Proteomes" id="UP000273194">
    <property type="component" value="Chromosome"/>
</dbReference>
<dbReference type="Proteomes" id="UP000275843">
    <property type="component" value="Chromosome"/>
</dbReference>
<dbReference type="EMBL" id="CP033238">
    <property type="protein sequence ID" value="AZF77155.1"/>
    <property type="molecule type" value="Genomic_DNA"/>
</dbReference>
<evidence type="ECO:0000313" key="19">
    <source>
        <dbReference type="Proteomes" id="UP000273194"/>
    </source>
</evidence>
<dbReference type="AlphaFoldDB" id="A0A0E3GVL3"/>
<dbReference type="Proteomes" id="UP000273443">
    <property type="component" value="Chromosome"/>
</dbReference>
<evidence type="ECO:0000313" key="3">
    <source>
        <dbReference type="EMBL" id="AKA80211.1"/>
    </source>
</evidence>
<dbReference type="Proteomes" id="UP000269431">
    <property type="component" value="Chromosome"/>
</dbReference>
<dbReference type="KEGG" id="ssof:SULC_2758"/>
<dbReference type="EMBL" id="LT549890">
    <property type="protein sequence ID" value="SAI85615.1"/>
    <property type="molecule type" value="Genomic_DNA"/>
</dbReference>
<dbReference type="GeneID" id="7807179"/>
<reference evidence="13 14" key="1">
    <citation type="journal article" date="2015" name="Genome Announc.">
        <title>Complete Genome Sequence of Sulfolobus solfataricus Strain 98/2 and Evolved Derivatives.</title>
        <authorList>
            <person name="McCarthy S."/>
            <person name="Gradnigo J."/>
            <person name="Johnson T."/>
            <person name="Payne S."/>
            <person name="Lipzen A."/>
            <person name="Martin J."/>
            <person name="Schackwitz W."/>
            <person name="Moriyama E."/>
            <person name="Blum P."/>
        </authorList>
    </citation>
    <scope>NUCLEOTIDE SEQUENCE [LARGE SCALE GENOMIC DNA]</scope>
    <source>
        <strain evidence="13">98/2 SULC</strain>
        <strain evidence="1">SARC-B</strain>
        <strain evidence="2">SARC-C</strain>
        <strain evidence="3 15">SULA</strain>
        <strain evidence="14">SULB</strain>
    </source>
</reference>
<reference evidence="17 18" key="4">
    <citation type="journal article" date="2018" name="Proc. Natl. Acad. Sci. U.S.A.">
        <title>Nonmutational mechanism of inheritance in the Archaeon Sulfolobus solfataricus.</title>
        <authorList>
            <person name="Payne S."/>
            <person name="McCarthy S."/>
            <person name="Johnson T."/>
            <person name="North E."/>
            <person name="Blum P."/>
        </authorList>
    </citation>
    <scope>NUCLEOTIDE SEQUENCE [LARGE SCALE GENOMIC DNA]</scope>
    <source>
        <strain evidence="5 17">SARC-H</strain>
        <strain evidence="6 21">SARC-I</strain>
        <strain evidence="8 22">SARC-N</strain>
        <strain evidence="9 23">SARC-O</strain>
        <strain evidence="10 18">SUL120</strain>
        <strain evidence="4 19">SULG</strain>
        <strain evidence="7 20">SULM</strain>
    </source>
</reference>
<dbReference type="EMBL" id="CP033235">
    <property type="protein sequence ID" value="AZF69292.1"/>
    <property type="molecule type" value="Genomic_DNA"/>
</dbReference>
<dbReference type="Proteomes" id="UP000033106">
    <property type="component" value="Chromosome"/>
</dbReference>
<dbReference type="Proteomes" id="UP000076770">
    <property type="component" value="Chromosome i"/>
</dbReference>
<accession>A0A0E3GVL3</accession>
<dbReference type="EMBL" id="CP033236">
    <property type="protein sequence ID" value="AZF71912.1"/>
    <property type="molecule type" value="Genomic_DNA"/>
</dbReference>
<organism evidence="2 13">
    <name type="scientific">Saccharolobus solfataricus</name>
    <name type="common">Sulfolobus solfataricus</name>
    <dbReference type="NCBI Taxonomy" id="2287"/>
    <lineage>
        <taxon>Archaea</taxon>
        <taxon>Thermoproteota</taxon>
        <taxon>Thermoprotei</taxon>
        <taxon>Sulfolobales</taxon>
        <taxon>Sulfolobaceae</taxon>
        <taxon>Saccharolobus</taxon>
    </lineage>
</organism>
<dbReference type="EMBL" id="CP033240">
    <property type="protein sequence ID" value="AZF82366.1"/>
    <property type="molecule type" value="Genomic_DNA"/>
</dbReference>
<sequence length="143" mass="16566">MNISSQNKIYTVKRNLILEYCKTPKSFTELRDLTGMSDAGLSKALNDLIKKGYLQKTSDGKYVITDKVMQSYKERIVNRIWFKYQGISDEKIEKIADLLKDEGEFYILASKGKDKTDDLTLLLQYLFLLTYEIEGSKELKVTQ</sequence>
<dbReference type="InterPro" id="IPR036388">
    <property type="entry name" value="WH-like_DNA-bd_sf"/>
</dbReference>
<dbReference type="OrthoDB" id="42442at2157"/>
<evidence type="ECO:0000313" key="22">
    <source>
        <dbReference type="Proteomes" id="UP000278715"/>
    </source>
</evidence>
<proteinExistence type="predicted"/>